<protein>
    <recommendedName>
        <fullName evidence="5">Lipoprotein</fullName>
    </recommendedName>
</protein>
<proteinExistence type="predicted"/>
<dbReference type="RefSeq" id="WP_344091356.1">
    <property type="nucleotide sequence ID" value="NZ_BAAAHB010000035.1"/>
</dbReference>
<keyword evidence="2" id="KW-0732">Signal</keyword>
<name>A0ABN1A751_9ACTN</name>
<dbReference type="PROSITE" id="PS51257">
    <property type="entry name" value="PROKAR_LIPOPROTEIN"/>
    <property type="match status" value="1"/>
</dbReference>
<dbReference type="Proteomes" id="UP001499895">
    <property type="component" value="Unassembled WGS sequence"/>
</dbReference>
<reference evidence="3 4" key="1">
    <citation type="journal article" date="2019" name="Int. J. Syst. Evol. Microbiol.">
        <title>The Global Catalogue of Microorganisms (GCM) 10K type strain sequencing project: providing services to taxonomists for standard genome sequencing and annotation.</title>
        <authorList>
            <consortium name="The Broad Institute Genomics Platform"/>
            <consortium name="The Broad Institute Genome Sequencing Center for Infectious Disease"/>
            <person name="Wu L."/>
            <person name="Ma J."/>
        </authorList>
    </citation>
    <scope>NUCLEOTIDE SEQUENCE [LARGE SCALE GENOMIC DNA]</scope>
    <source>
        <strain evidence="3 4">JCM 10649</strain>
    </source>
</reference>
<evidence type="ECO:0000313" key="3">
    <source>
        <dbReference type="EMBL" id="GAA0469191.1"/>
    </source>
</evidence>
<evidence type="ECO:0000313" key="4">
    <source>
        <dbReference type="Proteomes" id="UP001499895"/>
    </source>
</evidence>
<organism evidence="3 4">
    <name type="scientific">Streptomyces stramineus</name>
    <dbReference type="NCBI Taxonomy" id="173861"/>
    <lineage>
        <taxon>Bacteria</taxon>
        <taxon>Bacillati</taxon>
        <taxon>Actinomycetota</taxon>
        <taxon>Actinomycetes</taxon>
        <taxon>Kitasatosporales</taxon>
        <taxon>Streptomycetaceae</taxon>
        <taxon>Streptomyces</taxon>
    </lineage>
</organism>
<accession>A0ABN1A751</accession>
<sequence length="193" mass="20941">MNKRIAVVAAAAASVLMVAGCSSSSDGKKGDKPGEKPGSAADRQAQEYRDAAKKDRAKMLEVAVTFQKADGLHDAETACRLMTDAGRHGSDGSMESCVKFYTPLKPDVRASEEKSSYSVTGDPVEVGPIGDHQAGTGVMVTRQYLYEGRTKYYRTALRMVKVRGAWLVDQEEEIYDSEMKHSSPVSSALMRSH</sequence>
<dbReference type="EMBL" id="BAAAHB010000035">
    <property type="protein sequence ID" value="GAA0469191.1"/>
    <property type="molecule type" value="Genomic_DNA"/>
</dbReference>
<comment type="caution">
    <text evidence="3">The sequence shown here is derived from an EMBL/GenBank/DDBJ whole genome shotgun (WGS) entry which is preliminary data.</text>
</comment>
<feature type="compositionally biased region" description="Basic and acidic residues" evidence="1">
    <location>
        <begin position="26"/>
        <end position="35"/>
    </location>
</feature>
<feature type="region of interest" description="Disordered" evidence="1">
    <location>
        <begin position="21"/>
        <end position="52"/>
    </location>
</feature>
<feature type="signal peptide" evidence="2">
    <location>
        <begin position="1"/>
        <end position="24"/>
    </location>
</feature>
<evidence type="ECO:0000256" key="2">
    <source>
        <dbReference type="SAM" id="SignalP"/>
    </source>
</evidence>
<feature type="chain" id="PRO_5046182118" description="Lipoprotein" evidence="2">
    <location>
        <begin position="25"/>
        <end position="193"/>
    </location>
</feature>
<keyword evidence="4" id="KW-1185">Reference proteome</keyword>
<evidence type="ECO:0008006" key="5">
    <source>
        <dbReference type="Google" id="ProtNLM"/>
    </source>
</evidence>
<gene>
    <name evidence="3" type="ORF">GCM10009544_34270</name>
</gene>
<evidence type="ECO:0000256" key="1">
    <source>
        <dbReference type="SAM" id="MobiDB-lite"/>
    </source>
</evidence>